<dbReference type="RefSeq" id="WP_184682431.1">
    <property type="nucleotide sequence ID" value="NZ_JACHLL010000002.1"/>
</dbReference>
<dbReference type="InterPro" id="IPR053905">
    <property type="entry name" value="EF-G-like_DII"/>
</dbReference>
<dbReference type="InterPro" id="IPR000178">
    <property type="entry name" value="TF_IF2_bacterial-like"/>
</dbReference>
<comment type="caution">
    <text evidence="15">The sequence shown here is derived from an EMBL/GenBank/DDBJ whole genome shotgun (WGS) entry which is preliminary data.</text>
</comment>
<dbReference type="PROSITE" id="PS51722">
    <property type="entry name" value="G_TR_2"/>
    <property type="match status" value="1"/>
</dbReference>
<dbReference type="InterPro" id="IPR027417">
    <property type="entry name" value="P-loop_NTPase"/>
</dbReference>
<dbReference type="NCBIfam" id="TIGR00487">
    <property type="entry name" value="IF-2"/>
    <property type="match status" value="1"/>
</dbReference>
<feature type="binding site" evidence="9">
    <location>
        <begin position="385"/>
        <end position="389"/>
    </location>
    <ligand>
        <name>GTP</name>
        <dbReference type="ChEBI" id="CHEBI:37565"/>
    </ligand>
</feature>
<dbReference type="InterPro" id="IPR044145">
    <property type="entry name" value="IF2_II"/>
</dbReference>
<dbReference type="FunFam" id="3.40.50.10050:FF:000001">
    <property type="entry name" value="Translation initiation factor IF-2"/>
    <property type="match status" value="1"/>
</dbReference>
<keyword evidence="6 9" id="KW-0547">Nucleotide-binding</keyword>
<evidence type="ECO:0000256" key="13">
    <source>
        <dbReference type="SAM" id="MobiDB-lite"/>
    </source>
</evidence>
<dbReference type="Gene3D" id="2.40.30.10">
    <property type="entry name" value="Translation factors"/>
    <property type="match status" value="2"/>
</dbReference>
<feature type="domain" description="Tr-type G" evidence="14">
    <location>
        <begin position="330"/>
        <end position="499"/>
    </location>
</feature>
<dbReference type="Proteomes" id="UP000557193">
    <property type="component" value="Unassembled WGS sequence"/>
</dbReference>
<dbReference type="CDD" id="cd03692">
    <property type="entry name" value="mtIF2_IVc"/>
    <property type="match status" value="1"/>
</dbReference>
<dbReference type="InterPro" id="IPR006847">
    <property type="entry name" value="IF2_N"/>
</dbReference>
<sequence length="830" mass="89882">MTQVTVKELAQVVDTPVERLLQQMREAGLSHSSADQVVTDNEKQALLAYLKGSHGEKVEEPRKITLQRKTTTTLRVAGSKTVSVEVRKKKTYVKRSPEELEADRLRELAEQQAAEEAARQKAVEEAKKQAAEVASRQAQVPAAAPVAATVAPVVDAVAAAPLDDRKKEEVRRVPDRPAPTRDEDERRDRKHTAHRPSVKEKEKVPAPRVAPRSTDEETDGFRRGGRGGKSKLKKRNQHGFQSPTGPIVRDINIGETITVAELASQMAIKGAEIVKFMFKMGTPVTINQVLDQETAQLVAEEFGHKVKLVSENALEEQLAESLKFEGEALSRAPVVTVMGHVDHGKTSLLDYIRRAKVAAGEAGGITQHIGAYHVETDRGMVTFLDTPGHAAFTQMRARGAKATDIVILVVAADDGVMPQTQEAVQHAKAAGVPIVVAVNKIDKPDANPDNIKNGLAALDVIPEEWGGDAPFVHVSAKMGTGVDELLEAVLLQAEVLELKATPSAPGRGVVVESRLDKGRGPVATVLVQDGTLRQGDMVLVGVNYGRVRAMLDENGKPIKEAGPSIPVEILGLDGTPEAGDDMTVVADEKKAREVALFRQGKFREVKLARAHAGKLENIFENMGQEEKKTLNIVLKSDVRGSLEALQGSLSGLGNDEVQVRVVGGGVGGITESDANLALASNAVLFGFNVRADAGARKIVEAEGLDMRYYNVIYDIIEDVKKALTGMLGSDVRENILGIAEVRDVFRSPKFGAVAGCMVVEGVVHRNRPIRVLRDDVVIFEGELESLRRFKDDMSEVRNGMECGIAVKSYNDVKVGDKIEVFEKVQVARSL</sequence>
<feature type="region of interest" description="Disordered" evidence="13">
    <location>
        <begin position="164"/>
        <end position="247"/>
    </location>
</feature>
<protein>
    <recommendedName>
        <fullName evidence="3 9">Translation initiation factor IF-2</fullName>
    </recommendedName>
</protein>
<dbReference type="EMBL" id="JACHLL010000002">
    <property type="protein sequence ID" value="MBB6341605.1"/>
    <property type="molecule type" value="Genomic_DNA"/>
</dbReference>
<comment type="subcellular location">
    <subcellularLocation>
        <location evidence="1 9 11">Cytoplasm</location>
    </subcellularLocation>
</comment>
<dbReference type="Pfam" id="PF03144">
    <property type="entry name" value="GTP_EFTU_D2"/>
    <property type="match status" value="1"/>
</dbReference>
<dbReference type="InterPro" id="IPR009061">
    <property type="entry name" value="DNA-bd_dom_put_sf"/>
</dbReference>
<dbReference type="InterPro" id="IPR013575">
    <property type="entry name" value="IF2_assoc_dom_bac"/>
</dbReference>
<feature type="binding site" evidence="9">
    <location>
        <begin position="339"/>
        <end position="346"/>
    </location>
    <ligand>
        <name>GTP</name>
        <dbReference type="ChEBI" id="CHEBI:37565"/>
    </ligand>
</feature>
<keyword evidence="5 9" id="KW-0396">Initiation factor</keyword>
<accession>A0A7X0BRT9</accession>
<proteinExistence type="inferred from homology"/>
<keyword evidence="12" id="KW-0175">Coiled coil</keyword>
<dbReference type="InterPro" id="IPR000795">
    <property type="entry name" value="T_Tr_GTP-bd_dom"/>
</dbReference>
<dbReference type="Pfam" id="PF11987">
    <property type="entry name" value="IF-2"/>
    <property type="match status" value="1"/>
</dbReference>
<evidence type="ECO:0000256" key="3">
    <source>
        <dbReference type="ARBA" id="ARBA00020675"/>
    </source>
</evidence>
<feature type="coiled-coil region" evidence="12">
    <location>
        <begin position="105"/>
        <end position="134"/>
    </location>
</feature>
<dbReference type="SUPFAM" id="SSF52156">
    <property type="entry name" value="Initiation factor IF2/eIF5b, domain 3"/>
    <property type="match status" value="1"/>
</dbReference>
<keyword evidence="7 9" id="KW-0648">Protein biosynthesis</keyword>
<dbReference type="Pfam" id="PF08364">
    <property type="entry name" value="IF2_assoc"/>
    <property type="match status" value="1"/>
</dbReference>
<keyword evidence="4 9" id="KW-0963">Cytoplasm</keyword>
<dbReference type="Pfam" id="PF04760">
    <property type="entry name" value="IF2_N"/>
    <property type="match status" value="2"/>
</dbReference>
<dbReference type="NCBIfam" id="TIGR00231">
    <property type="entry name" value="small_GTP"/>
    <property type="match status" value="1"/>
</dbReference>
<dbReference type="AlphaFoldDB" id="A0A7X0BRT9"/>
<dbReference type="Gene3D" id="3.30.56.50">
    <property type="entry name" value="Putative DNA-binding domain, N-terminal subdomain of bacterial translation initiation factor IF2"/>
    <property type="match status" value="1"/>
</dbReference>
<name>A0A7X0BRT9_9PSED</name>
<dbReference type="Gene3D" id="3.40.50.10050">
    <property type="entry name" value="Translation initiation factor IF- 2, domain 3"/>
    <property type="match status" value="1"/>
</dbReference>
<dbReference type="InterPro" id="IPR023115">
    <property type="entry name" value="TIF_IF2_dom3"/>
</dbReference>
<evidence type="ECO:0000256" key="1">
    <source>
        <dbReference type="ARBA" id="ARBA00004496"/>
    </source>
</evidence>
<evidence type="ECO:0000313" key="15">
    <source>
        <dbReference type="EMBL" id="MBB6341605.1"/>
    </source>
</evidence>
<evidence type="ECO:0000256" key="6">
    <source>
        <dbReference type="ARBA" id="ARBA00022741"/>
    </source>
</evidence>
<reference evidence="15 16" key="1">
    <citation type="submission" date="2020-08" db="EMBL/GenBank/DDBJ databases">
        <title>Functional genomics of gut bacteria from endangered species of beetles.</title>
        <authorList>
            <person name="Carlos-Shanley C."/>
        </authorList>
    </citation>
    <scope>NUCLEOTIDE SEQUENCE [LARGE SCALE GENOMIC DNA]</scope>
    <source>
        <strain evidence="15 16">S00202</strain>
    </source>
</reference>
<evidence type="ECO:0000256" key="9">
    <source>
        <dbReference type="HAMAP-Rule" id="MF_00100"/>
    </source>
</evidence>
<keyword evidence="8 9" id="KW-0342">GTP-binding</keyword>
<evidence type="ECO:0000256" key="11">
    <source>
        <dbReference type="RuleBase" id="RU000645"/>
    </source>
</evidence>
<dbReference type="HAMAP" id="MF_00100_B">
    <property type="entry name" value="IF_2_B"/>
    <property type="match status" value="1"/>
</dbReference>
<dbReference type="InterPro" id="IPR036925">
    <property type="entry name" value="TIF_IF2_dom3_sf"/>
</dbReference>
<dbReference type="SUPFAM" id="SSF50447">
    <property type="entry name" value="Translation proteins"/>
    <property type="match status" value="2"/>
</dbReference>
<dbReference type="FunFam" id="3.40.50.300:FF:000019">
    <property type="entry name" value="Translation initiation factor IF-2"/>
    <property type="match status" value="1"/>
</dbReference>
<dbReference type="GO" id="GO:0003743">
    <property type="term" value="F:translation initiation factor activity"/>
    <property type="evidence" value="ECO:0007669"/>
    <property type="project" value="UniProtKB-UniRule"/>
</dbReference>
<dbReference type="CDD" id="cd03702">
    <property type="entry name" value="IF2_mtIF2_II"/>
    <property type="match status" value="1"/>
</dbReference>
<evidence type="ECO:0000256" key="2">
    <source>
        <dbReference type="ARBA" id="ARBA00007733"/>
    </source>
</evidence>
<dbReference type="FunFam" id="2.40.30.10:FF:000008">
    <property type="entry name" value="Translation initiation factor IF-2"/>
    <property type="match status" value="1"/>
</dbReference>
<dbReference type="SUPFAM" id="SSF52540">
    <property type="entry name" value="P-loop containing nucleoside triphosphate hydrolases"/>
    <property type="match status" value="1"/>
</dbReference>
<evidence type="ECO:0000256" key="10">
    <source>
        <dbReference type="RuleBase" id="RU000644"/>
    </source>
</evidence>
<feature type="compositionally biased region" description="Basic and acidic residues" evidence="13">
    <location>
        <begin position="213"/>
        <end position="222"/>
    </location>
</feature>
<dbReference type="PANTHER" id="PTHR43381">
    <property type="entry name" value="TRANSLATION INITIATION FACTOR IF-2-RELATED"/>
    <property type="match status" value="1"/>
</dbReference>
<comment type="similarity">
    <text evidence="2 9 10">Belongs to the TRAFAC class translation factor GTPase superfamily. Classic translation factor GTPase family. IF-2 subfamily.</text>
</comment>
<evidence type="ECO:0000256" key="4">
    <source>
        <dbReference type="ARBA" id="ARBA00022490"/>
    </source>
</evidence>
<evidence type="ECO:0000256" key="8">
    <source>
        <dbReference type="ARBA" id="ARBA00023134"/>
    </source>
</evidence>
<dbReference type="PROSITE" id="PS01176">
    <property type="entry name" value="IF2"/>
    <property type="match status" value="1"/>
</dbReference>
<keyword evidence="16" id="KW-1185">Reference proteome</keyword>
<dbReference type="CDD" id="cd01887">
    <property type="entry name" value="IF2_eIF5B"/>
    <property type="match status" value="1"/>
</dbReference>
<dbReference type="GO" id="GO:0005829">
    <property type="term" value="C:cytosol"/>
    <property type="evidence" value="ECO:0007669"/>
    <property type="project" value="TreeGrafter"/>
</dbReference>
<dbReference type="InterPro" id="IPR004161">
    <property type="entry name" value="EFTu-like_2"/>
</dbReference>
<dbReference type="InterPro" id="IPR005225">
    <property type="entry name" value="Small_GTP-bd"/>
</dbReference>
<feature type="compositionally biased region" description="Basic and acidic residues" evidence="13">
    <location>
        <begin position="164"/>
        <end position="187"/>
    </location>
</feature>
<dbReference type="Pfam" id="PF00009">
    <property type="entry name" value="GTP_EFTU"/>
    <property type="match status" value="1"/>
</dbReference>
<evidence type="ECO:0000313" key="16">
    <source>
        <dbReference type="Proteomes" id="UP000557193"/>
    </source>
</evidence>
<dbReference type="InterPro" id="IPR009000">
    <property type="entry name" value="Transl_B-barrel_sf"/>
</dbReference>
<feature type="compositionally biased region" description="Basic residues" evidence="13">
    <location>
        <begin position="223"/>
        <end position="237"/>
    </location>
</feature>
<dbReference type="FunFam" id="2.40.30.10:FF:000007">
    <property type="entry name" value="Translation initiation factor IF-2"/>
    <property type="match status" value="1"/>
</dbReference>
<dbReference type="SUPFAM" id="SSF46955">
    <property type="entry name" value="Putative DNA-binding domain"/>
    <property type="match status" value="1"/>
</dbReference>
<dbReference type="Pfam" id="PF22042">
    <property type="entry name" value="EF-G_D2"/>
    <property type="match status" value="1"/>
</dbReference>
<dbReference type="GO" id="GO:0005525">
    <property type="term" value="F:GTP binding"/>
    <property type="evidence" value="ECO:0007669"/>
    <property type="project" value="UniProtKB-KW"/>
</dbReference>
<comment type="function">
    <text evidence="9 10">One of the essential components for the initiation of protein synthesis. Protects formylmethionyl-tRNA from spontaneous hydrolysis and promotes its binding to the 30S ribosomal subunits. Also involved in the hydrolysis of GTP during the formation of the 70S ribosomal complex.</text>
</comment>
<feature type="binding site" evidence="9">
    <location>
        <begin position="439"/>
        <end position="442"/>
    </location>
    <ligand>
        <name>GTP</name>
        <dbReference type="ChEBI" id="CHEBI:37565"/>
    </ligand>
</feature>
<evidence type="ECO:0000256" key="12">
    <source>
        <dbReference type="SAM" id="Coils"/>
    </source>
</evidence>
<gene>
    <name evidence="9" type="primary">infB</name>
    <name evidence="15" type="ORF">HNP49_001762</name>
</gene>
<evidence type="ECO:0000256" key="5">
    <source>
        <dbReference type="ARBA" id="ARBA00022540"/>
    </source>
</evidence>
<dbReference type="PANTHER" id="PTHR43381:SF5">
    <property type="entry name" value="TR-TYPE G DOMAIN-CONTAINING PROTEIN"/>
    <property type="match status" value="1"/>
</dbReference>
<dbReference type="InterPro" id="IPR015760">
    <property type="entry name" value="TIF_IF2"/>
</dbReference>
<evidence type="ECO:0000256" key="7">
    <source>
        <dbReference type="ARBA" id="ARBA00022917"/>
    </source>
</evidence>
<organism evidence="15 16">
    <name type="scientific">Pseudomonas fluvialis</name>
    <dbReference type="NCBI Taxonomy" id="1793966"/>
    <lineage>
        <taxon>Bacteria</taxon>
        <taxon>Pseudomonadati</taxon>
        <taxon>Pseudomonadota</taxon>
        <taxon>Gammaproteobacteria</taxon>
        <taxon>Pseudomonadales</taxon>
        <taxon>Pseudomonadaceae</taxon>
        <taxon>Pseudomonas</taxon>
    </lineage>
</organism>
<dbReference type="GO" id="GO:0003924">
    <property type="term" value="F:GTPase activity"/>
    <property type="evidence" value="ECO:0007669"/>
    <property type="project" value="UniProtKB-UniRule"/>
</dbReference>
<evidence type="ECO:0000259" key="14">
    <source>
        <dbReference type="PROSITE" id="PS51722"/>
    </source>
</evidence>
<dbReference type="Gene3D" id="3.40.50.300">
    <property type="entry name" value="P-loop containing nucleotide triphosphate hydrolases"/>
    <property type="match status" value="1"/>
</dbReference>
<feature type="region of interest" description="G-domain" evidence="9">
    <location>
        <begin position="333"/>
        <end position="481"/>
    </location>
</feature>